<comment type="caution">
    <text evidence="2">The sequence shown here is derived from an EMBL/GenBank/DDBJ whole genome shotgun (WGS) entry which is preliminary data.</text>
</comment>
<keyword evidence="1" id="KW-1133">Transmembrane helix</keyword>
<accession>A0ABR7RIZ5</accession>
<dbReference type="RefSeq" id="WP_187783454.1">
    <property type="nucleotide sequence ID" value="NZ_JACTVA010000006.1"/>
</dbReference>
<evidence type="ECO:0000313" key="3">
    <source>
        <dbReference type="Proteomes" id="UP000626026"/>
    </source>
</evidence>
<feature type="transmembrane region" description="Helical" evidence="1">
    <location>
        <begin position="44"/>
        <end position="62"/>
    </location>
</feature>
<evidence type="ECO:0000313" key="2">
    <source>
        <dbReference type="EMBL" id="MBC9206274.1"/>
    </source>
</evidence>
<proteinExistence type="predicted"/>
<feature type="transmembrane region" description="Helical" evidence="1">
    <location>
        <begin position="74"/>
        <end position="97"/>
    </location>
</feature>
<feature type="transmembrane region" description="Helical" evidence="1">
    <location>
        <begin position="109"/>
        <end position="131"/>
    </location>
</feature>
<dbReference type="InterPro" id="IPR018687">
    <property type="entry name" value="DUF2177_membr"/>
</dbReference>
<gene>
    <name evidence="2" type="ORF">IBL26_05460</name>
</gene>
<protein>
    <submittedName>
        <fullName evidence="2">DUF2177 family protein</fullName>
    </submittedName>
</protein>
<keyword evidence="1" id="KW-0472">Membrane</keyword>
<name>A0ABR7RIZ5_9PROT</name>
<dbReference type="EMBL" id="JACTVA010000006">
    <property type="protein sequence ID" value="MBC9206274.1"/>
    <property type="molecule type" value="Genomic_DNA"/>
</dbReference>
<dbReference type="Proteomes" id="UP000626026">
    <property type="component" value="Unassembled WGS sequence"/>
</dbReference>
<organism evidence="2 3">
    <name type="scientific">Teichococcus aerophilus</name>
    <dbReference type="NCBI Taxonomy" id="1224513"/>
    <lineage>
        <taxon>Bacteria</taxon>
        <taxon>Pseudomonadati</taxon>
        <taxon>Pseudomonadota</taxon>
        <taxon>Alphaproteobacteria</taxon>
        <taxon>Acetobacterales</taxon>
        <taxon>Roseomonadaceae</taxon>
        <taxon>Roseomonas</taxon>
    </lineage>
</organism>
<keyword evidence="3" id="KW-1185">Reference proteome</keyword>
<dbReference type="Pfam" id="PF09945">
    <property type="entry name" value="DUF2177"/>
    <property type="match status" value="1"/>
</dbReference>
<reference evidence="2 3" key="1">
    <citation type="journal article" date="2013" name="Int. J. Syst. Evol. Microbiol.">
        <title>Roseomonas aerophila sp. nov., isolated from air.</title>
        <authorList>
            <person name="Kim S.J."/>
            <person name="Weon H.Y."/>
            <person name="Ahn J.H."/>
            <person name="Hong S.B."/>
            <person name="Seok S.J."/>
            <person name="Whang K.S."/>
            <person name="Kwon S.W."/>
        </authorList>
    </citation>
    <scope>NUCLEOTIDE SEQUENCE [LARGE SCALE GENOMIC DNA]</scope>
    <source>
        <strain evidence="2 3">NBRC 108923</strain>
    </source>
</reference>
<keyword evidence="1" id="KW-0812">Transmembrane</keyword>
<evidence type="ECO:0000256" key="1">
    <source>
        <dbReference type="SAM" id="Phobius"/>
    </source>
</evidence>
<sequence length="135" mass="14698">MLRYATTGLATLLVILVLDALWISQVALPQYRAALGDLLQFRPIPGVVFYLVYVLGICVFVLPLAFNGDGWKTALLYGALFGLFTYATFTLTNFAVLRPWTLGLTVADILWGAAMTGIASALGLTLGDAVLRWLR</sequence>